<reference evidence="1" key="2">
    <citation type="journal article" date="2022" name="New Phytol.">
        <title>Evolutionary transition to the ectomycorrhizal habit in the genomes of a hyperdiverse lineage of mushroom-forming fungi.</title>
        <authorList>
            <person name="Looney B."/>
            <person name="Miyauchi S."/>
            <person name="Morin E."/>
            <person name="Drula E."/>
            <person name="Courty P.E."/>
            <person name="Kohler A."/>
            <person name="Kuo A."/>
            <person name="LaButti K."/>
            <person name="Pangilinan J."/>
            <person name="Lipzen A."/>
            <person name="Riley R."/>
            <person name="Andreopoulos W."/>
            <person name="He G."/>
            <person name="Johnson J."/>
            <person name="Nolan M."/>
            <person name="Tritt A."/>
            <person name="Barry K.W."/>
            <person name="Grigoriev I.V."/>
            <person name="Nagy L.G."/>
            <person name="Hibbett D."/>
            <person name="Henrissat B."/>
            <person name="Matheny P.B."/>
            <person name="Labbe J."/>
            <person name="Martin F.M."/>
        </authorList>
    </citation>
    <scope>NUCLEOTIDE SEQUENCE</scope>
    <source>
        <strain evidence="1">FP105234-sp</strain>
    </source>
</reference>
<gene>
    <name evidence="1" type="ORF">FA95DRAFT_1552483</name>
</gene>
<protein>
    <submittedName>
        <fullName evidence="1">Uncharacterized protein</fullName>
    </submittedName>
</protein>
<comment type="caution">
    <text evidence="1">The sequence shown here is derived from an EMBL/GenBank/DDBJ whole genome shotgun (WGS) entry which is preliminary data.</text>
</comment>
<dbReference type="Proteomes" id="UP000814033">
    <property type="component" value="Unassembled WGS sequence"/>
</dbReference>
<accession>A0ACB8SC05</accession>
<evidence type="ECO:0000313" key="2">
    <source>
        <dbReference type="Proteomes" id="UP000814033"/>
    </source>
</evidence>
<keyword evidence="2" id="KW-1185">Reference proteome</keyword>
<sequence>MPRAQPAPVICLVFCALKLTDRRLTRRRRTFRNLTSDKQVQEVLVALDTKTAQSPSSHRLLKLAELADIIPRAWASDSLFSLILRAASSRSLSRRSMRLLA</sequence>
<proteinExistence type="predicted"/>
<evidence type="ECO:0000313" key="1">
    <source>
        <dbReference type="EMBL" id="KAI0053421.1"/>
    </source>
</evidence>
<reference evidence="1" key="1">
    <citation type="submission" date="2021-02" db="EMBL/GenBank/DDBJ databases">
        <authorList>
            <consortium name="DOE Joint Genome Institute"/>
            <person name="Ahrendt S."/>
            <person name="Looney B.P."/>
            <person name="Miyauchi S."/>
            <person name="Morin E."/>
            <person name="Drula E."/>
            <person name="Courty P.E."/>
            <person name="Chicoki N."/>
            <person name="Fauchery L."/>
            <person name="Kohler A."/>
            <person name="Kuo A."/>
            <person name="Labutti K."/>
            <person name="Pangilinan J."/>
            <person name="Lipzen A."/>
            <person name="Riley R."/>
            <person name="Andreopoulos W."/>
            <person name="He G."/>
            <person name="Johnson J."/>
            <person name="Barry K.W."/>
            <person name="Grigoriev I.V."/>
            <person name="Nagy L."/>
            <person name="Hibbett D."/>
            <person name="Henrissat B."/>
            <person name="Matheny P.B."/>
            <person name="Labbe J."/>
            <person name="Martin F."/>
        </authorList>
    </citation>
    <scope>NUCLEOTIDE SEQUENCE</scope>
    <source>
        <strain evidence="1">FP105234-sp</strain>
    </source>
</reference>
<dbReference type="EMBL" id="MU275840">
    <property type="protein sequence ID" value="KAI0053421.1"/>
    <property type="molecule type" value="Genomic_DNA"/>
</dbReference>
<name>A0ACB8SC05_9AGAM</name>
<organism evidence="1 2">
    <name type="scientific">Auriscalpium vulgare</name>
    <dbReference type="NCBI Taxonomy" id="40419"/>
    <lineage>
        <taxon>Eukaryota</taxon>
        <taxon>Fungi</taxon>
        <taxon>Dikarya</taxon>
        <taxon>Basidiomycota</taxon>
        <taxon>Agaricomycotina</taxon>
        <taxon>Agaricomycetes</taxon>
        <taxon>Russulales</taxon>
        <taxon>Auriscalpiaceae</taxon>
        <taxon>Auriscalpium</taxon>
    </lineage>
</organism>